<protein>
    <submittedName>
        <fullName evidence="1">Uncharacterized protein</fullName>
    </submittedName>
</protein>
<accession>A0ABR3CXU7</accession>
<proteinExistence type="predicted"/>
<gene>
    <name evidence="1" type="ORF">SLS55_001319</name>
</gene>
<name>A0ABR3CXU7_9PEZI</name>
<dbReference type="GeneID" id="92005404"/>
<evidence type="ECO:0000313" key="1">
    <source>
        <dbReference type="EMBL" id="KAL0265354.1"/>
    </source>
</evidence>
<dbReference type="Proteomes" id="UP001430584">
    <property type="component" value="Unassembled WGS sequence"/>
</dbReference>
<dbReference type="RefSeq" id="XP_066638094.1">
    <property type="nucleotide sequence ID" value="XM_066772815.1"/>
</dbReference>
<evidence type="ECO:0000313" key="2">
    <source>
        <dbReference type="Proteomes" id="UP001430584"/>
    </source>
</evidence>
<organism evidence="1 2">
    <name type="scientific">Diplodia seriata</name>
    <dbReference type="NCBI Taxonomy" id="420778"/>
    <lineage>
        <taxon>Eukaryota</taxon>
        <taxon>Fungi</taxon>
        <taxon>Dikarya</taxon>
        <taxon>Ascomycota</taxon>
        <taxon>Pezizomycotina</taxon>
        <taxon>Dothideomycetes</taxon>
        <taxon>Dothideomycetes incertae sedis</taxon>
        <taxon>Botryosphaeriales</taxon>
        <taxon>Botryosphaeriaceae</taxon>
        <taxon>Diplodia</taxon>
    </lineage>
</organism>
<reference evidence="1 2" key="1">
    <citation type="submission" date="2024-02" db="EMBL/GenBank/DDBJ databases">
        <title>De novo assembly and annotation of 12 fungi associated with fruit tree decline syndrome in Ontario, Canada.</title>
        <authorList>
            <person name="Sulman M."/>
            <person name="Ellouze W."/>
            <person name="Ilyukhin E."/>
        </authorList>
    </citation>
    <scope>NUCLEOTIDE SEQUENCE [LARGE SCALE GENOMIC DNA]</scope>
    <source>
        <strain evidence="1 2">FDS-637</strain>
    </source>
</reference>
<keyword evidence="2" id="KW-1185">Reference proteome</keyword>
<comment type="caution">
    <text evidence="1">The sequence shown here is derived from an EMBL/GenBank/DDBJ whole genome shotgun (WGS) entry which is preliminary data.</text>
</comment>
<dbReference type="EMBL" id="JAJVCZ030000001">
    <property type="protein sequence ID" value="KAL0265354.1"/>
    <property type="molecule type" value="Genomic_DNA"/>
</dbReference>
<sequence>MGIGSFVLTWGVFGSFTIPARETLEPTVALKKALVEVYSARSEGVSFESIYDGREDRSRGVELSAAKDGGAVIKQKAVDPSAAEEEVSQQEIWALSPISLRDPEIKFAVS</sequence>